<comment type="caution">
    <text evidence="1">The sequence shown here is derived from an EMBL/GenBank/DDBJ whole genome shotgun (WGS) entry which is preliminary data.</text>
</comment>
<dbReference type="Proteomes" id="UP001062846">
    <property type="component" value="Chromosome 3"/>
</dbReference>
<keyword evidence="2" id="KW-1185">Reference proteome</keyword>
<protein>
    <submittedName>
        <fullName evidence="1">Uncharacterized protein</fullName>
    </submittedName>
</protein>
<dbReference type="EMBL" id="CM046390">
    <property type="protein sequence ID" value="KAI8562396.1"/>
    <property type="molecule type" value="Genomic_DNA"/>
</dbReference>
<evidence type="ECO:0000313" key="1">
    <source>
        <dbReference type="EMBL" id="KAI8562396.1"/>
    </source>
</evidence>
<gene>
    <name evidence="1" type="ORF">RHMOL_Rhmol03G0034300</name>
</gene>
<proteinExistence type="predicted"/>
<name>A0ACC0PB56_RHOML</name>
<evidence type="ECO:0000313" key="2">
    <source>
        <dbReference type="Proteomes" id="UP001062846"/>
    </source>
</evidence>
<reference evidence="1" key="1">
    <citation type="submission" date="2022-02" db="EMBL/GenBank/DDBJ databases">
        <title>Plant Genome Project.</title>
        <authorList>
            <person name="Zhang R.-G."/>
        </authorList>
    </citation>
    <scope>NUCLEOTIDE SEQUENCE</scope>
    <source>
        <strain evidence="1">AT1</strain>
    </source>
</reference>
<sequence length="124" mass="14487">MRLELEPGPVTVVVILQVCCSYRRLVEGRQLHSYVMKRGFLITCSLQNSILKMYSNAGSVNEVEIFFSEIERRDVVSWNILISWYISRKDIMEVDKCFNKMQGEIRPSMWGHGGSSSNFWRNFL</sequence>
<organism evidence="1 2">
    <name type="scientific">Rhododendron molle</name>
    <name type="common">Chinese azalea</name>
    <name type="synonym">Azalea mollis</name>
    <dbReference type="NCBI Taxonomy" id="49168"/>
    <lineage>
        <taxon>Eukaryota</taxon>
        <taxon>Viridiplantae</taxon>
        <taxon>Streptophyta</taxon>
        <taxon>Embryophyta</taxon>
        <taxon>Tracheophyta</taxon>
        <taxon>Spermatophyta</taxon>
        <taxon>Magnoliopsida</taxon>
        <taxon>eudicotyledons</taxon>
        <taxon>Gunneridae</taxon>
        <taxon>Pentapetalae</taxon>
        <taxon>asterids</taxon>
        <taxon>Ericales</taxon>
        <taxon>Ericaceae</taxon>
        <taxon>Ericoideae</taxon>
        <taxon>Rhodoreae</taxon>
        <taxon>Rhododendron</taxon>
    </lineage>
</organism>
<accession>A0ACC0PB56</accession>